<sequence>MSDGWLVEEGIAEHRAVRLENGHMVAARLEWPGRLVAGEIADAILLSRTSSSARGTARFASGEEALVDRLPSSISEGAALRLEVTRAALGERGRLKRAQARPSEAAIRPAPTLTERLGNDARIVRRFPDVVDWEDVFAAAWSGQIDYAGGALLLADTPAMTLIDVDGTARAAVVEVAKALRLLDIGGSIGIDFPTMTEKAVRKALDASLESALAGWSHERTAMNGFGFVQLVARLEGPSIFQRVTRSRTGAAARILLRRAERTEGPGTLLLTCHPALKAKLRPEWLAELARRTGRSADAVELVFEPTLALEAGHAQIVTR</sequence>
<evidence type="ECO:0000256" key="2">
    <source>
        <dbReference type="ARBA" id="ARBA00022884"/>
    </source>
</evidence>
<organism evidence="4 5">
    <name type="scientific">Alteripontixanthobacter maritimus</name>
    <dbReference type="NCBI Taxonomy" id="2161824"/>
    <lineage>
        <taxon>Bacteria</taxon>
        <taxon>Pseudomonadati</taxon>
        <taxon>Pseudomonadota</taxon>
        <taxon>Alphaproteobacteria</taxon>
        <taxon>Sphingomonadales</taxon>
        <taxon>Erythrobacteraceae</taxon>
        <taxon>Alteripontixanthobacter</taxon>
    </lineage>
</organism>
<dbReference type="InterPro" id="IPR019307">
    <property type="entry name" value="RNA-bd_AU-1/RNase_E/G"/>
</dbReference>
<evidence type="ECO:0000259" key="3">
    <source>
        <dbReference type="Pfam" id="PF10150"/>
    </source>
</evidence>
<evidence type="ECO:0000256" key="1">
    <source>
        <dbReference type="ARBA" id="ARBA00022801"/>
    </source>
</evidence>
<dbReference type="GO" id="GO:0003723">
    <property type="term" value="F:RNA binding"/>
    <property type="evidence" value="ECO:0007669"/>
    <property type="project" value="UniProtKB-KW"/>
</dbReference>
<keyword evidence="5" id="KW-1185">Reference proteome</keyword>
<dbReference type="GO" id="GO:0016787">
    <property type="term" value="F:hydrolase activity"/>
    <property type="evidence" value="ECO:0007669"/>
    <property type="project" value="UniProtKB-KW"/>
</dbReference>
<dbReference type="AlphaFoldDB" id="A0A369QDW9"/>
<dbReference type="Pfam" id="PF10150">
    <property type="entry name" value="RNase_E_G"/>
    <property type="match status" value="1"/>
</dbReference>
<proteinExistence type="predicted"/>
<protein>
    <recommendedName>
        <fullName evidence="3">RNA-binding protein AU-1/Ribonuclease E/G domain-containing protein</fullName>
    </recommendedName>
</protein>
<feature type="domain" description="RNA-binding protein AU-1/Ribonuclease E/G" evidence="3">
    <location>
        <begin position="148"/>
        <end position="215"/>
    </location>
</feature>
<dbReference type="EMBL" id="QBKA01000002">
    <property type="protein sequence ID" value="RDC60478.1"/>
    <property type="molecule type" value="Genomic_DNA"/>
</dbReference>
<comment type="caution">
    <text evidence="4">The sequence shown here is derived from an EMBL/GenBank/DDBJ whole genome shotgun (WGS) entry which is preliminary data.</text>
</comment>
<evidence type="ECO:0000313" key="4">
    <source>
        <dbReference type="EMBL" id="RDC60478.1"/>
    </source>
</evidence>
<keyword evidence="1" id="KW-0378">Hydrolase</keyword>
<name>A0A369QDW9_9SPHN</name>
<reference evidence="4 5" key="1">
    <citation type="submission" date="2018-04" db="EMBL/GenBank/DDBJ databases">
        <title>Altererythrobacter sp. HME9302 genome sequencing and assembly.</title>
        <authorList>
            <person name="Kang H."/>
            <person name="Kim H."/>
            <person name="Joh K."/>
        </authorList>
    </citation>
    <scope>NUCLEOTIDE SEQUENCE [LARGE SCALE GENOMIC DNA]</scope>
    <source>
        <strain evidence="4 5">HME9302</strain>
    </source>
</reference>
<keyword evidence="2" id="KW-0694">RNA-binding</keyword>
<evidence type="ECO:0000313" key="5">
    <source>
        <dbReference type="Proteomes" id="UP000253727"/>
    </source>
</evidence>
<accession>A0A369QDW9</accession>
<gene>
    <name evidence="4" type="ORF">HME9302_01685</name>
</gene>
<dbReference type="OrthoDB" id="7403919at2"/>
<dbReference type="Proteomes" id="UP000253727">
    <property type="component" value="Unassembled WGS sequence"/>
</dbReference>